<dbReference type="PRINTS" id="PR00730">
    <property type="entry name" value="THERMOLYSIN"/>
</dbReference>
<keyword evidence="4 9" id="KW-0732">Signal</keyword>
<evidence type="ECO:0000256" key="5">
    <source>
        <dbReference type="ARBA" id="ARBA00022801"/>
    </source>
</evidence>
<keyword evidence="8" id="KW-0865">Zymogen</keyword>
<comment type="function">
    <text evidence="9">Extracellular zinc metalloprotease.</text>
</comment>
<keyword evidence="3" id="KW-0479">Metal-binding</keyword>
<evidence type="ECO:0000256" key="8">
    <source>
        <dbReference type="ARBA" id="ARBA00023145"/>
    </source>
</evidence>
<name>A0ABV7GKD9_9GAMM</name>
<dbReference type="Gene3D" id="1.10.390.10">
    <property type="entry name" value="Neutral Protease Domain 2"/>
    <property type="match status" value="1"/>
</dbReference>
<evidence type="ECO:0000256" key="9">
    <source>
        <dbReference type="RuleBase" id="RU366073"/>
    </source>
</evidence>
<evidence type="ECO:0000256" key="7">
    <source>
        <dbReference type="ARBA" id="ARBA00023049"/>
    </source>
</evidence>
<organism evidence="13 14">
    <name type="scientific">Shewanella submarina</name>
    <dbReference type="NCBI Taxonomy" id="2016376"/>
    <lineage>
        <taxon>Bacteria</taxon>
        <taxon>Pseudomonadati</taxon>
        <taxon>Pseudomonadota</taxon>
        <taxon>Gammaproteobacteria</taxon>
        <taxon>Alteromonadales</taxon>
        <taxon>Shewanellaceae</taxon>
        <taxon>Shewanella</taxon>
    </lineage>
</organism>
<evidence type="ECO:0000256" key="3">
    <source>
        <dbReference type="ARBA" id="ARBA00022723"/>
    </source>
</evidence>
<dbReference type="InterPro" id="IPR023612">
    <property type="entry name" value="Peptidase_M4"/>
</dbReference>
<dbReference type="EMBL" id="JBHRTD010000018">
    <property type="protein sequence ID" value="MFC3140783.1"/>
    <property type="molecule type" value="Genomic_DNA"/>
</dbReference>
<comment type="cofactor">
    <cofactor evidence="9">
        <name>Zn(2+)</name>
        <dbReference type="ChEBI" id="CHEBI:29105"/>
    </cofactor>
</comment>
<keyword evidence="5 9" id="KW-0378">Hydrolase</keyword>
<keyword evidence="7 9" id="KW-0482">Metalloprotease</keyword>
<accession>A0ABV7GKD9</accession>
<dbReference type="Proteomes" id="UP001595621">
    <property type="component" value="Unassembled WGS sequence"/>
</dbReference>
<keyword evidence="14" id="KW-1185">Reference proteome</keyword>
<dbReference type="Pfam" id="PF07504">
    <property type="entry name" value="FTP"/>
    <property type="match status" value="1"/>
</dbReference>
<comment type="similarity">
    <text evidence="1 9">Belongs to the peptidase M4 family.</text>
</comment>
<keyword evidence="9" id="KW-0964">Secreted</keyword>
<evidence type="ECO:0000313" key="14">
    <source>
        <dbReference type="Proteomes" id="UP001595621"/>
    </source>
</evidence>
<keyword evidence="2 9" id="KW-0645">Protease</keyword>
<feature type="domain" description="Peptidase M4 C-terminal" evidence="11">
    <location>
        <begin position="339"/>
        <end position="483"/>
    </location>
</feature>
<evidence type="ECO:0000256" key="2">
    <source>
        <dbReference type="ARBA" id="ARBA00022670"/>
    </source>
</evidence>
<dbReference type="InterPro" id="IPR001570">
    <property type="entry name" value="Peptidase_M4_C_domain"/>
</dbReference>
<feature type="chain" id="PRO_5044999961" description="Neutral metalloproteinase" evidence="9">
    <location>
        <begin position="22"/>
        <end position="486"/>
    </location>
</feature>
<keyword evidence="6 9" id="KW-0862">Zinc</keyword>
<feature type="domain" description="FTP" evidence="12">
    <location>
        <begin position="38"/>
        <end position="72"/>
    </location>
</feature>
<evidence type="ECO:0000259" key="10">
    <source>
        <dbReference type="Pfam" id="PF01447"/>
    </source>
</evidence>
<dbReference type="RefSeq" id="WP_248934623.1">
    <property type="nucleotide sequence ID" value="NZ_JAKILF010000001.1"/>
</dbReference>
<evidence type="ECO:0000256" key="1">
    <source>
        <dbReference type="ARBA" id="ARBA00009388"/>
    </source>
</evidence>
<protein>
    <recommendedName>
        <fullName evidence="9">Neutral metalloproteinase</fullName>
        <ecNumber evidence="9">3.4.24.-</ecNumber>
    </recommendedName>
</protein>
<evidence type="ECO:0000259" key="12">
    <source>
        <dbReference type="Pfam" id="PF07504"/>
    </source>
</evidence>
<dbReference type="EC" id="3.4.24.-" evidence="9"/>
<proteinExistence type="inferred from homology"/>
<feature type="signal peptide" evidence="9">
    <location>
        <begin position="1"/>
        <end position="21"/>
    </location>
</feature>
<dbReference type="Pfam" id="PF02868">
    <property type="entry name" value="Peptidase_M4_C"/>
    <property type="match status" value="1"/>
</dbReference>
<dbReference type="PANTHER" id="PTHR33794:SF1">
    <property type="entry name" value="BACILLOLYSIN"/>
    <property type="match status" value="1"/>
</dbReference>
<comment type="caution">
    <text evidence="13">The sequence shown here is derived from an EMBL/GenBank/DDBJ whole genome shotgun (WGS) entry which is preliminary data.</text>
</comment>
<comment type="subcellular location">
    <subcellularLocation>
        <location evidence="9">Secreted</location>
    </subcellularLocation>
</comment>
<dbReference type="Pfam" id="PF01447">
    <property type="entry name" value="Peptidase_M4"/>
    <property type="match status" value="1"/>
</dbReference>
<reference evidence="14" key="1">
    <citation type="journal article" date="2019" name="Int. J. Syst. Evol. Microbiol.">
        <title>The Global Catalogue of Microorganisms (GCM) 10K type strain sequencing project: providing services to taxonomists for standard genome sequencing and annotation.</title>
        <authorList>
            <consortium name="The Broad Institute Genomics Platform"/>
            <consortium name="The Broad Institute Genome Sequencing Center for Infectious Disease"/>
            <person name="Wu L."/>
            <person name="Ma J."/>
        </authorList>
    </citation>
    <scope>NUCLEOTIDE SEQUENCE [LARGE SCALE GENOMIC DNA]</scope>
    <source>
        <strain evidence="14">KCTC 52277</strain>
    </source>
</reference>
<dbReference type="InterPro" id="IPR013856">
    <property type="entry name" value="Peptidase_M4_domain"/>
</dbReference>
<dbReference type="InterPro" id="IPR027268">
    <property type="entry name" value="Peptidase_M4/M1_CTD_sf"/>
</dbReference>
<dbReference type="Gene3D" id="3.10.170.10">
    <property type="match status" value="1"/>
</dbReference>
<dbReference type="CDD" id="cd09597">
    <property type="entry name" value="M4_TLP"/>
    <property type="match status" value="1"/>
</dbReference>
<dbReference type="InterPro" id="IPR050728">
    <property type="entry name" value="Zinc_Metalloprotease_M4"/>
</dbReference>
<sequence>MRAYTFIPAALALCVSGTLQAGDSSLAQSMGLAKGHSFAPGKSFKTAKGQEKVKQQQFFKGVKVYGHHLVVSAEGIHAGAAANIDANFSVEPGITRGQAIAALNRAFPGSLTSGHKDVELVVLSEGDQPKLAYRVSYLSENQNQISRPAGLVDASNGNIIRQWNELMTAKGGKGKPGGGGGGGTTTPFNATGPGGNAKIGQYYFGSDFGHLPVGESNGVCVMSNDNVKTVNMGNSTRRGSVYSFTCPENTYREINGAYSPLNDAHYFGNVIFNMYSDWYNTAPLTFQLEMRVHYGRNYENAFWDGRAMSFGDGASYFYPLVSLDVSAHEVSHGFTEQNSGLEYSAQSGGMNEAFSDMAGEAAEFYMRGSNDWLVGYDIFKGNGALRYMDDPTQDGKSIGHASDYTSGMDVHYSSGVYNKAFYLLANKTGWDTHKAFDVFVLANQMYWSPTSTYNQGACGVESAASDYGYTVADVTAAFSSVGVACQ</sequence>
<evidence type="ECO:0000256" key="6">
    <source>
        <dbReference type="ARBA" id="ARBA00022833"/>
    </source>
</evidence>
<evidence type="ECO:0000256" key="4">
    <source>
        <dbReference type="ARBA" id="ARBA00022729"/>
    </source>
</evidence>
<gene>
    <name evidence="13" type="ORF">ACFOE0_21750</name>
</gene>
<dbReference type="InterPro" id="IPR011096">
    <property type="entry name" value="FTP_domain"/>
</dbReference>
<dbReference type="PANTHER" id="PTHR33794">
    <property type="entry name" value="BACILLOLYSIN"/>
    <property type="match status" value="1"/>
</dbReference>
<dbReference type="Gene3D" id="3.10.450.490">
    <property type="match status" value="1"/>
</dbReference>
<evidence type="ECO:0000259" key="11">
    <source>
        <dbReference type="Pfam" id="PF02868"/>
    </source>
</evidence>
<feature type="domain" description="Peptidase M4" evidence="10">
    <location>
        <begin position="199"/>
        <end position="336"/>
    </location>
</feature>
<evidence type="ECO:0000313" key="13">
    <source>
        <dbReference type="EMBL" id="MFC3140783.1"/>
    </source>
</evidence>
<dbReference type="SUPFAM" id="SSF55486">
    <property type="entry name" value="Metalloproteases ('zincins'), catalytic domain"/>
    <property type="match status" value="1"/>
</dbReference>
<dbReference type="Gene3D" id="3.10.450.40">
    <property type="match status" value="1"/>
</dbReference>